<keyword evidence="2" id="KW-0732">Signal</keyword>
<dbReference type="SMART" id="SM00935">
    <property type="entry name" value="OmpH"/>
    <property type="match status" value="1"/>
</dbReference>
<sequence>MKKYIFSALAIAAMMVSCNNQSPKMDDQPAAAASGDGLKIAYVEVDSLMTQYTFAKDYSVTLQKKSNNARNTLNQKGNALQAAAANFQQKLNNNGFQSREQAASQQAAIERQQRDLQELQARLENELASETAKFNETLRDSLQNFLKVYNKDKKYDLILAKSGDNILIADKKLDVTQDVINGLNKRYKPSAKPAADTKKDEAKAEKK</sequence>
<evidence type="ECO:0000313" key="5">
    <source>
        <dbReference type="EMBL" id="MBE6265961.1"/>
    </source>
</evidence>
<evidence type="ECO:0000256" key="3">
    <source>
        <dbReference type="SAM" id="Coils"/>
    </source>
</evidence>
<reference evidence="5" key="1">
    <citation type="submission" date="2019-04" db="EMBL/GenBank/DDBJ databases">
        <title>Evolution of Biomass-Degrading Anaerobic Consortia Revealed by Metagenomics.</title>
        <authorList>
            <person name="Peng X."/>
        </authorList>
    </citation>
    <scope>NUCLEOTIDE SEQUENCE</scope>
    <source>
        <strain evidence="5">SIG141</strain>
    </source>
</reference>
<dbReference type="AlphaFoldDB" id="A0A928BSV6"/>
<dbReference type="PROSITE" id="PS51257">
    <property type="entry name" value="PROKAR_LIPOPROTEIN"/>
    <property type="match status" value="1"/>
</dbReference>
<feature type="compositionally biased region" description="Basic and acidic residues" evidence="4">
    <location>
        <begin position="195"/>
        <end position="207"/>
    </location>
</feature>
<dbReference type="InterPro" id="IPR024930">
    <property type="entry name" value="Skp_dom_sf"/>
</dbReference>
<dbReference type="InterPro" id="IPR005632">
    <property type="entry name" value="Chaperone_Skp"/>
</dbReference>
<dbReference type="PANTHER" id="PTHR35089">
    <property type="entry name" value="CHAPERONE PROTEIN SKP"/>
    <property type="match status" value="1"/>
</dbReference>
<dbReference type="Gene3D" id="3.30.910.20">
    <property type="entry name" value="Skp domain"/>
    <property type="match status" value="1"/>
</dbReference>
<feature type="region of interest" description="Disordered" evidence="4">
    <location>
        <begin position="185"/>
        <end position="207"/>
    </location>
</feature>
<dbReference type="EMBL" id="SUYD01000006">
    <property type="protein sequence ID" value="MBE6265961.1"/>
    <property type="molecule type" value="Genomic_DNA"/>
</dbReference>
<dbReference type="PANTHER" id="PTHR35089:SF1">
    <property type="entry name" value="CHAPERONE PROTEIN SKP"/>
    <property type="match status" value="1"/>
</dbReference>
<gene>
    <name evidence="5" type="ORF">E7102_05775</name>
</gene>
<feature type="coiled-coil region" evidence="3">
    <location>
        <begin position="102"/>
        <end position="133"/>
    </location>
</feature>
<accession>A0A928BSV6</accession>
<organism evidence="5 6">
    <name type="scientific">Xylanibacter ruminicola</name>
    <name type="common">Prevotella ruminicola</name>
    <dbReference type="NCBI Taxonomy" id="839"/>
    <lineage>
        <taxon>Bacteria</taxon>
        <taxon>Pseudomonadati</taxon>
        <taxon>Bacteroidota</taxon>
        <taxon>Bacteroidia</taxon>
        <taxon>Bacteroidales</taxon>
        <taxon>Prevotellaceae</taxon>
        <taxon>Xylanibacter</taxon>
    </lineage>
</organism>
<evidence type="ECO:0000256" key="1">
    <source>
        <dbReference type="ARBA" id="ARBA00009091"/>
    </source>
</evidence>
<evidence type="ECO:0000256" key="2">
    <source>
        <dbReference type="ARBA" id="ARBA00022729"/>
    </source>
</evidence>
<dbReference type="Pfam" id="PF03938">
    <property type="entry name" value="OmpH"/>
    <property type="match status" value="1"/>
</dbReference>
<evidence type="ECO:0000313" key="6">
    <source>
        <dbReference type="Proteomes" id="UP000763088"/>
    </source>
</evidence>
<keyword evidence="3" id="KW-0175">Coiled coil</keyword>
<name>A0A928BSV6_XYLRU</name>
<dbReference type="Proteomes" id="UP000763088">
    <property type="component" value="Unassembled WGS sequence"/>
</dbReference>
<protein>
    <submittedName>
        <fullName evidence="5">OmpH family outer membrane protein</fullName>
    </submittedName>
</protein>
<comment type="similarity">
    <text evidence="1">Belongs to the Skp family.</text>
</comment>
<dbReference type="GO" id="GO:0051082">
    <property type="term" value="F:unfolded protein binding"/>
    <property type="evidence" value="ECO:0007669"/>
    <property type="project" value="InterPro"/>
</dbReference>
<comment type="caution">
    <text evidence="5">The sequence shown here is derived from an EMBL/GenBank/DDBJ whole genome shotgun (WGS) entry which is preliminary data.</text>
</comment>
<evidence type="ECO:0000256" key="4">
    <source>
        <dbReference type="SAM" id="MobiDB-lite"/>
    </source>
</evidence>
<dbReference type="GO" id="GO:0005829">
    <property type="term" value="C:cytosol"/>
    <property type="evidence" value="ECO:0007669"/>
    <property type="project" value="TreeGrafter"/>
</dbReference>
<proteinExistence type="inferred from homology"/>
<dbReference type="SUPFAM" id="SSF111384">
    <property type="entry name" value="OmpH-like"/>
    <property type="match status" value="1"/>
</dbReference>
<dbReference type="GO" id="GO:0050821">
    <property type="term" value="P:protein stabilization"/>
    <property type="evidence" value="ECO:0007669"/>
    <property type="project" value="TreeGrafter"/>
</dbReference>